<dbReference type="GO" id="GO:0033615">
    <property type="term" value="P:mitochondrial proton-transporting ATP synthase complex assembly"/>
    <property type="evidence" value="ECO:0007669"/>
    <property type="project" value="TreeGrafter"/>
</dbReference>
<keyword evidence="8" id="KW-0496">Mitochondrion</keyword>
<dbReference type="InterPro" id="IPR019165">
    <property type="entry name" value="Peptidase_M76_ATP23"/>
</dbReference>
<gene>
    <name evidence="9" type="ORF">DM01DRAFT_1335204</name>
</gene>
<dbReference type="PANTHER" id="PTHR21711">
    <property type="entry name" value="MITOCHONDRIAL INNER MEMBRANE PROTEASE"/>
    <property type="match status" value="1"/>
</dbReference>
<dbReference type="GO" id="GO:0004222">
    <property type="term" value="F:metalloendopeptidase activity"/>
    <property type="evidence" value="ECO:0007669"/>
    <property type="project" value="InterPro"/>
</dbReference>
<dbReference type="STRING" id="101127.A0A1X2GKS4"/>
<evidence type="ECO:0000313" key="10">
    <source>
        <dbReference type="Proteomes" id="UP000242146"/>
    </source>
</evidence>
<evidence type="ECO:0000256" key="5">
    <source>
        <dbReference type="ARBA" id="ARBA00022723"/>
    </source>
</evidence>
<keyword evidence="5 8" id="KW-0479">Metal-binding</keyword>
<keyword evidence="7 8" id="KW-0482">Metalloprotease</keyword>
<dbReference type="PANTHER" id="PTHR21711:SF0">
    <property type="entry name" value="MITOCHONDRIAL INNER MEMBRANE PROTEASE ATP23 HOMOLOG"/>
    <property type="match status" value="1"/>
</dbReference>
<evidence type="ECO:0000256" key="1">
    <source>
        <dbReference type="ARBA" id="ARBA00004137"/>
    </source>
</evidence>
<evidence type="ECO:0000256" key="6">
    <source>
        <dbReference type="ARBA" id="ARBA00022801"/>
    </source>
</evidence>
<organism evidence="9 10">
    <name type="scientific">Hesseltinella vesiculosa</name>
    <dbReference type="NCBI Taxonomy" id="101127"/>
    <lineage>
        <taxon>Eukaryota</taxon>
        <taxon>Fungi</taxon>
        <taxon>Fungi incertae sedis</taxon>
        <taxon>Mucoromycota</taxon>
        <taxon>Mucoromycotina</taxon>
        <taxon>Mucoromycetes</taxon>
        <taxon>Mucorales</taxon>
        <taxon>Cunninghamellaceae</taxon>
        <taxon>Hesseltinella</taxon>
    </lineage>
</organism>
<comment type="similarity">
    <text evidence="2 8">Belongs to the peptidase M76 family.</text>
</comment>
<dbReference type="EMBL" id="MCGT01000011">
    <property type="protein sequence ID" value="ORX55826.1"/>
    <property type="molecule type" value="Genomic_DNA"/>
</dbReference>
<evidence type="ECO:0000313" key="9">
    <source>
        <dbReference type="EMBL" id="ORX55826.1"/>
    </source>
</evidence>
<dbReference type="GO" id="GO:0034982">
    <property type="term" value="P:mitochondrial protein processing"/>
    <property type="evidence" value="ECO:0007669"/>
    <property type="project" value="TreeGrafter"/>
</dbReference>
<sequence>MADPVETNDASPQEMKRFERWTKSLKYLTGLGMTEQERKEFRDQIDVQMEDHQCRQCEVWKKTLIKNNPPVRFMMDELHKIGKSVDEESFKCVPCDETRAGGFSPDEGIILCHNRLASKGRQEETMVHEMVHMYDNHKFKVNWTDLNHHACSEIRAASLSGDCRWTNEIRRGFYTFTKQHQACVKRRAILSVQQNPHCHSKEEAEQAVNSVFESCFADTRPFDEIY</sequence>
<keyword evidence="10" id="KW-1185">Reference proteome</keyword>
<keyword evidence="6 8" id="KW-0378">Hydrolase</keyword>
<dbReference type="GO" id="GO:0046872">
    <property type="term" value="F:metal ion binding"/>
    <property type="evidence" value="ECO:0007669"/>
    <property type="project" value="UniProtKB-KW"/>
</dbReference>
<protein>
    <recommendedName>
        <fullName evidence="3 8">Mitochondrial inner membrane protease ATP23</fullName>
        <ecNumber evidence="8">3.4.24.-</ecNumber>
    </recommendedName>
</protein>
<keyword evidence="8" id="KW-0472">Membrane</keyword>
<proteinExistence type="inferred from homology"/>
<keyword evidence="4 8" id="KW-0645">Protease</keyword>
<dbReference type="Pfam" id="PF09768">
    <property type="entry name" value="Peptidase_M76"/>
    <property type="match status" value="1"/>
</dbReference>
<comment type="subcellular location">
    <subcellularLocation>
        <location evidence="1 8">Mitochondrion inner membrane</location>
        <topology evidence="1 8">Peripheral membrane protein</topology>
        <orientation evidence="1 8">Intermembrane side</orientation>
    </subcellularLocation>
</comment>
<evidence type="ECO:0000256" key="2">
    <source>
        <dbReference type="ARBA" id="ARBA00009915"/>
    </source>
</evidence>
<reference evidence="9 10" key="1">
    <citation type="submission" date="2016-07" db="EMBL/GenBank/DDBJ databases">
        <title>Pervasive Adenine N6-methylation of Active Genes in Fungi.</title>
        <authorList>
            <consortium name="DOE Joint Genome Institute"/>
            <person name="Mondo S.J."/>
            <person name="Dannebaum R.O."/>
            <person name="Kuo R.C."/>
            <person name="Labutti K."/>
            <person name="Haridas S."/>
            <person name="Kuo A."/>
            <person name="Salamov A."/>
            <person name="Ahrendt S.R."/>
            <person name="Lipzen A."/>
            <person name="Sullivan W."/>
            <person name="Andreopoulos W.B."/>
            <person name="Clum A."/>
            <person name="Lindquist E."/>
            <person name="Daum C."/>
            <person name="Ramamoorthy G.K."/>
            <person name="Gryganskyi A."/>
            <person name="Culley D."/>
            <person name="Magnuson J.K."/>
            <person name="James T.Y."/>
            <person name="O'Malley M.A."/>
            <person name="Stajich J.E."/>
            <person name="Spatafora J.W."/>
            <person name="Visel A."/>
            <person name="Grigoriev I.V."/>
        </authorList>
    </citation>
    <scope>NUCLEOTIDE SEQUENCE [LARGE SCALE GENOMIC DNA]</scope>
    <source>
        <strain evidence="9 10">NRRL 3301</strain>
    </source>
</reference>
<evidence type="ECO:0000256" key="4">
    <source>
        <dbReference type="ARBA" id="ARBA00022670"/>
    </source>
</evidence>
<evidence type="ECO:0000256" key="3">
    <source>
        <dbReference type="ARBA" id="ARBA00014615"/>
    </source>
</evidence>
<dbReference type="OrthoDB" id="285308at2759"/>
<dbReference type="EC" id="3.4.24.-" evidence="8"/>
<dbReference type="GO" id="GO:0005743">
    <property type="term" value="C:mitochondrial inner membrane"/>
    <property type="evidence" value="ECO:0007669"/>
    <property type="project" value="UniProtKB-SubCell"/>
</dbReference>
<comment type="caution">
    <text evidence="9">The sequence shown here is derived from an EMBL/GenBank/DDBJ whole genome shotgun (WGS) entry which is preliminary data.</text>
</comment>
<accession>A0A1X2GKS4</accession>
<evidence type="ECO:0000256" key="8">
    <source>
        <dbReference type="RuleBase" id="RU364057"/>
    </source>
</evidence>
<keyword evidence="8" id="KW-0999">Mitochondrion inner membrane</keyword>
<name>A0A1X2GKS4_9FUNG</name>
<comment type="function">
    <text evidence="8">Has a dual role in the assembly of mitochondrial ATPase.</text>
</comment>
<evidence type="ECO:0000256" key="7">
    <source>
        <dbReference type="ARBA" id="ARBA00023049"/>
    </source>
</evidence>
<dbReference type="Proteomes" id="UP000242146">
    <property type="component" value="Unassembled WGS sequence"/>
</dbReference>
<dbReference type="AlphaFoldDB" id="A0A1X2GKS4"/>